<keyword evidence="3" id="KW-0539">Nucleus</keyword>
<dbReference type="PROSITE" id="PS00036">
    <property type="entry name" value="BZIP_BASIC"/>
    <property type="match status" value="1"/>
</dbReference>
<evidence type="ECO:0000256" key="2">
    <source>
        <dbReference type="ARBA" id="ARBA00023163"/>
    </source>
</evidence>
<feature type="region of interest" description="Disordered" evidence="5">
    <location>
        <begin position="94"/>
        <end position="140"/>
    </location>
</feature>
<dbReference type="Gene3D" id="1.20.5.170">
    <property type="match status" value="1"/>
</dbReference>
<evidence type="ECO:0000256" key="3">
    <source>
        <dbReference type="ARBA" id="ARBA00023242"/>
    </source>
</evidence>
<dbReference type="SMART" id="SM00338">
    <property type="entry name" value="BRLZ"/>
    <property type="match status" value="1"/>
</dbReference>
<feature type="region of interest" description="Disordered" evidence="5">
    <location>
        <begin position="1"/>
        <end position="30"/>
    </location>
</feature>
<dbReference type="AlphaFoldDB" id="A0A438G0M6"/>
<dbReference type="InterPro" id="IPR046347">
    <property type="entry name" value="bZIP_sf"/>
</dbReference>
<dbReference type="Proteomes" id="UP000288805">
    <property type="component" value="Unassembled WGS sequence"/>
</dbReference>
<dbReference type="PROSITE" id="PS50217">
    <property type="entry name" value="BZIP"/>
    <property type="match status" value="1"/>
</dbReference>
<feature type="region of interest" description="Disordered" evidence="5">
    <location>
        <begin position="53"/>
        <end position="82"/>
    </location>
</feature>
<dbReference type="GO" id="GO:0003700">
    <property type="term" value="F:DNA-binding transcription factor activity"/>
    <property type="evidence" value="ECO:0007669"/>
    <property type="project" value="InterPro"/>
</dbReference>
<dbReference type="PANTHER" id="PTHR46391:SF13">
    <property type="entry name" value="ACTIVATOR OF SPOMIN LUC3"/>
    <property type="match status" value="1"/>
</dbReference>
<evidence type="ECO:0000313" key="7">
    <source>
        <dbReference type="EMBL" id="RVW65718.1"/>
    </source>
</evidence>
<keyword evidence="2" id="KW-0804">Transcription</keyword>
<evidence type="ECO:0000313" key="8">
    <source>
        <dbReference type="Proteomes" id="UP000288805"/>
    </source>
</evidence>
<evidence type="ECO:0000256" key="4">
    <source>
        <dbReference type="SAM" id="Coils"/>
    </source>
</evidence>
<dbReference type="EMBL" id="QGNW01000685">
    <property type="protein sequence ID" value="RVW65718.1"/>
    <property type="molecule type" value="Genomic_DNA"/>
</dbReference>
<keyword evidence="4" id="KW-0175">Coiled coil</keyword>
<dbReference type="SUPFAM" id="SSF57959">
    <property type="entry name" value="Leucine zipper domain"/>
    <property type="match status" value="1"/>
</dbReference>
<dbReference type="PANTHER" id="PTHR46391">
    <property type="entry name" value="BASIC LEUCINE ZIPPER 34"/>
    <property type="match status" value="1"/>
</dbReference>
<feature type="compositionally biased region" description="Polar residues" evidence="5">
    <location>
        <begin position="119"/>
        <end position="137"/>
    </location>
</feature>
<feature type="compositionally biased region" description="Polar residues" evidence="5">
    <location>
        <begin position="12"/>
        <end position="30"/>
    </location>
</feature>
<organism evidence="7 8">
    <name type="scientific">Vitis vinifera</name>
    <name type="common">Grape</name>
    <dbReference type="NCBI Taxonomy" id="29760"/>
    <lineage>
        <taxon>Eukaryota</taxon>
        <taxon>Viridiplantae</taxon>
        <taxon>Streptophyta</taxon>
        <taxon>Embryophyta</taxon>
        <taxon>Tracheophyta</taxon>
        <taxon>Spermatophyta</taxon>
        <taxon>Magnoliopsida</taxon>
        <taxon>eudicotyledons</taxon>
        <taxon>Gunneridae</taxon>
        <taxon>Pentapetalae</taxon>
        <taxon>rosids</taxon>
        <taxon>Vitales</taxon>
        <taxon>Vitaceae</taxon>
        <taxon>Viteae</taxon>
        <taxon>Vitis</taxon>
    </lineage>
</organism>
<dbReference type="InterPro" id="IPR044759">
    <property type="entry name" value="bZIP_RF2"/>
</dbReference>
<sequence length="242" mass="27297">MENGKQPCTMGLQLTISKNPNGEPSSTGSQAFKMISPVNIPCGTPPFPLFKKPSFMNHVGDGRSGTMKQYPEPSQGKLSTPDDRNKQILMQHQPSDKAPISGDGVAASSSSGLPLNSDKPGNQPKSKWDRNLNNSNMDPKKLKRILSNRLSAQKSRQKKFQYIDEMERKVKALEFRNTGVELLKMENSFLNQKLASVEEKNVIKDAVVEQKREEVRRLKEIYRLQQQQIQGRGMFGWKMGFM</sequence>
<feature type="compositionally biased region" description="Low complexity" evidence="5">
    <location>
        <begin position="101"/>
        <end position="112"/>
    </location>
</feature>
<name>A0A438G0M6_VITVI</name>
<dbReference type="InterPro" id="IPR052483">
    <property type="entry name" value="bZIP_transcription_regulators"/>
</dbReference>
<evidence type="ECO:0000256" key="1">
    <source>
        <dbReference type="ARBA" id="ARBA00023015"/>
    </source>
</evidence>
<comment type="caution">
    <text evidence="7">The sequence shown here is derived from an EMBL/GenBank/DDBJ whole genome shotgun (WGS) entry which is preliminary data.</text>
</comment>
<feature type="domain" description="BZIP" evidence="6">
    <location>
        <begin position="138"/>
        <end position="178"/>
    </location>
</feature>
<gene>
    <name evidence="7" type="primary">BZIP19</name>
    <name evidence="7" type="ORF">CK203_057701</name>
</gene>
<protein>
    <submittedName>
        <fullName evidence="7">Basic leucine zipper 19</fullName>
    </submittedName>
</protein>
<dbReference type="Pfam" id="PF00170">
    <property type="entry name" value="bZIP_1"/>
    <property type="match status" value="1"/>
</dbReference>
<keyword evidence="1" id="KW-0805">Transcription regulation</keyword>
<dbReference type="GO" id="GO:0005634">
    <property type="term" value="C:nucleus"/>
    <property type="evidence" value="ECO:0007669"/>
    <property type="project" value="UniProtKB-ARBA"/>
</dbReference>
<reference evidence="7 8" key="1">
    <citation type="journal article" date="2018" name="PLoS Genet.">
        <title>Population sequencing reveals clonal diversity and ancestral inbreeding in the grapevine cultivar Chardonnay.</title>
        <authorList>
            <person name="Roach M.J."/>
            <person name="Johnson D.L."/>
            <person name="Bohlmann J."/>
            <person name="van Vuuren H.J."/>
            <person name="Jones S.J."/>
            <person name="Pretorius I.S."/>
            <person name="Schmidt S.A."/>
            <person name="Borneman A.R."/>
        </authorList>
    </citation>
    <scope>NUCLEOTIDE SEQUENCE [LARGE SCALE GENOMIC DNA]</scope>
    <source>
        <strain evidence="8">cv. Chardonnay</strain>
        <tissue evidence="7">Leaf</tissue>
    </source>
</reference>
<dbReference type="InterPro" id="IPR004827">
    <property type="entry name" value="bZIP"/>
</dbReference>
<dbReference type="CDD" id="cd14703">
    <property type="entry name" value="bZIP_plant_RF2"/>
    <property type="match status" value="1"/>
</dbReference>
<proteinExistence type="predicted"/>
<feature type="coiled-coil region" evidence="4">
    <location>
        <begin position="180"/>
        <end position="228"/>
    </location>
</feature>
<evidence type="ECO:0000256" key="5">
    <source>
        <dbReference type="SAM" id="MobiDB-lite"/>
    </source>
</evidence>
<accession>A0A438G0M6</accession>
<evidence type="ECO:0000259" key="6">
    <source>
        <dbReference type="PROSITE" id="PS50217"/>
    </source>
</evidence>